<reference evidence="3 4" key="1">
    <citation type="submission" date="2020-03" db="EMBL/GenBank/DDBJ databases">
        <title>Sequencing the genomes of 1000 actinobacteria strains.</title>
        <authorList>
            <person name="Klenk H.-P."/>
        </authorList>
    </citation>
    <scope>NUCLEOTIDE SEQUENCE [LARGE SCALE GENOMIC DNA]</scope>
    <source>
        <strain evidence="3 4">DSM 16403</strain>
    </source>
</reference>
<keyword evidence="1" id="KW-1133">Transmembrane helix</keyword>
<evidence type="ECO:0000259" key="2">
    <source>
        <dbReference type="Pfam" id="PF03703"/>
    </source>
</evidence>
<evidence type="ECO:0000313" key="3">
    <source>
        <dbReference type="EMBL" id="NJC21819.1"/>
    </source>
</evidence>
<dbReference type="Proteomes" id="UP000547458">
    <property type="component" value="Unassembled WGS sequence"/>
</dbReference>
<sequence length="192" mass="21965">MRIKLEPGEHVVVRTRPHPRRLFGRFVATLLILAVTGYGLGWYSRVQLPPGWLPWEPALLTAFLVIAGLLILRVFVVPLLNWAGTRYILTSRRLIRRAGFTRRSEREVRLTGIFQIIVEQTLVERMTAGGTLVFDLGRDRMIGFPNIPQISTFKQYMVSAISDLPLTAMFDGVDMEVEPMDRADIRGTEQEW</sequence>
<keyword evidence="4" id="KW-1185">Reference proteome</keyword>
<dbReference type="AlphaFoldDB" id="A0A846RL20"/>
<organism evidence="3 4">
    <name type="scientific">Arthrobacter pigmenti</name>
    <dbReference type="NCBI Taxonomy" id="271432"/>
    <lineage>
        <taxon>Bacteria</taxon>
        <taxon>Bacillati</taxon>
        <taxon>Actinomycetota</taxon>
        <taxon>Actinomycetes</taxon>
        <taxon>Micrococcales</taxon>
        <taxon>Micrococcaceae</taxon>
        <taxon>Arthrobacter</taxon>
    </lineage>
</organism>
<keyword evidence="1" id="KW-0472">Membrane</keyword>
<comment type="caution">
    <text evidence="3">The sequence shown here is derived from an EMBL/GenBank/DDBJ whole genome shotgun (WGS) entry which is preliminary data.</text>
</comment>
<proteinExistence type="predicted"/>
<evidence type="ECO:0000313" key="4">
    <source>
        <dbReference type="Proteomes" id="UP000547458"/>
    </source>
</evidence>
<evidence type="ECO:0000256" key="1">
    <source>
        <dbReference type="SAM" id="Phobius"/>
    </source>
</evidence>
<feature type="transmembrane region" description="Helical" evidence="1">
    <location>
        <begin position="60"/>
        <end position="83"/>
    </location>
</feature>
<name>A0A846RL20_9MICC</name>
<gene>
    <name evidence="3" type="ORF">BJ994_000895</name>
</gene>
<feature type="transmembrane region" description="Helical" evidence="1">
    <location>
        <begin position="22"/>
        <end position="40"/>
    </location>
</feature>
<feature type="domain" description="YdbS-like PH" evidence="2">
    <location>
        <begin position="82"/>
        <end position="153"/>
    </location>
</feature>
<dbReference type="EMBL" id="JAATJL010000001">
    <property type="protein sequence ID" value="NJC21819.1"/>
    <property type="molecule type" value="Genomic_DNA"/>
</dbReference>
<dbReference type="RefSeq" id="WP_167991897.1">
    <property type="nucleotide sequence ID" value="NZ_JAATJL010000001.1"/>
</dbReference>
<dbReference type="InterPro" id="IPR005182">
    <property type="entry name" value="YdbS-like_PH"/>
</dbReference>
<protein>
    <recommendedName>
        <fullName evidence="2">YdbS-like PH domain-containing protein</fullName>
    </recommendedName>
</protein>
<accession>A0A846RL20</accession>
<keyword evidence="1" id="KW-0812">Transmembrane</keyword>
<dbReference type="Pfam" id="PF03703">
    <property type="entry name" value="bPH_2"/>
    <property type="match status" value="1"/>
</dbReference>